<evidence type="ECO:0000256" key="1">
    <source>
        <dbReference type="SAM" id="MobiDB-lite"/>
    </source>
</evidence>
<organism evidence="2 3">
    <name type="scientific">Elysia crispata</name>
    <name type="common">lettuce slug</name>
    <dbReference type="NCBI Taxonomy" id="231223"/>
    <lineage>
        <taxon>Eukaryota</taxon>
        <taxon>Metazoa</taxon>
        <taxon>Spiralia</taxon>
        <taxon>Lophotrochozoa</taxon>
        <taxon>Mollusca</taxon>
        <taxon>Gastropoda</taxon>
        <taxon>Heterobranchia</taxon>
        <taxon>Euthyneura</taxon>
        <taxon>Panpulmonata</taxon>
        <taxon>Sacoglossa</taxon>
        <taxon>Placobranchoidea</taxon>
        <taxon>Plakobranchidae</taxon>
        <taxon>Elysia</taxon>
    </lineage>
</organism>
<keyword evidence="3" id="KW-1185">Reference proteome</keyword>
<evidence type="ECO:0000313" key="2">
    <source>
        <dbReference type="EMBL" id="KAK3800290.1"/>
    </source>
</evidence>
<dbReference type="EMBL" id="JAWDGP010000465">
    <property type="protein sequence ID" value="KAK3800290.1"/>
    <property type="molecule type" value="Genomic_DNA"/>
</dbReference>
<proteinExistence type="predicted"/>
<sequence>MPESYSAIYQRDAAPSQPSDTIKSLVRNKKNELFRIKSSPTPRSYNRSESYFQLYLLNVLTVTNNKSVLTTSRHPTPSSILFEKDMVHWSL</sequence>
<name>A0AAE1B6T3_9GAST</name>
<comment type="caution">
    <text evidence="2">The sequence shown here is derived from an EMBL/GenBank/DDBJ whole genome shotgun (WGS) entry which is preliminary data.</text>
</comment>
<evidence type="ECO:0000313" key="3">
    <source>
        <dbReference type="Proteomes" id="UP001283361"/>
    </source>
</evidence>
<dbReference type="AlphaFoldDB" id="A0AAE1B6T3"/>
<protein>
    <submittedName>
        <fullName evidence="2">Uncharacterized protein</fullName>
    </submittedName>
</protein>
<accession>A0AAE1B6T3</accession>
<gene>
    <name evidence="2" type="ORF">RRG08_026005</name>
</gene>
<reference evidence="2" key="1">
    <citation type="journal article" date="2023" name="G3 (Bethesda)">
        <title>A reference genome for the long-term kleptoplast-retaining sea slug Elysia crispata morphotype clarki.</title>
        <authorList>
            <person name="Eastman K.E."/>
            <person name="Pendleton A.L."/>
            <person name="Shaikh M.A."/>
            <person name="Suttiyut T."/>
            <person name="Ogas R."/>
            <person name="Tomko P."/>
            <person name="Gavelis G."/>
            <person name="Widhalm J.R."/>
            <person name="Wisecaver J.H."/>
        </authorList>
    </citation>
    <scope>NUCLEOTIDE SEQUENCE</scope>
    <source>
        <strain evidence="2">ECLA1</strain>
    </source>
</reference>
<feature type="region of interest" description="Disordered" evidence="1">
    <location>
        <begin position="1"/>
        <end position="21"/>
    </location>
</feature>
<dbReference type="Proteomes" id="UP001283361">
    <property type="component" value="Unassembled WGS sequence"/>
</dbReference>